<evidence type="ECO:0000313" key="2">
    <source>
        <dbReference type="EMBL" id="WAJ22859.1"/>
    </source>
</evidence>
<keyword evidence="1" id="KW-1133">Transmembrane helix</keyword>
<keyword evidence="1" id="KW-0812">Transmembrane</keyword>
<keyword evidence="3" id="KW-1185">Reference proteome</keyword>
<evidence type="ECO:0000256" key="1">
    <source>
        <dbReference type="SAM" id="Phobius"/>
    </source>
</evidence>
<feature type="transmembrane region" description="Helical" evidence="1">
    <location>
        <begin position="20"/>
        <end position="39"/>
    </location>
</feature>
<reference evidence="2" key="1">
    <citation type="submission" date="2022-11" db="EMBL/GenBank/DDBJ databases">
        <title>Lacrimispora xylanolytica sy1, complete genome.</title>
        <authorList>
            <person name="Choi S."/>
        </authorList>
    </citation>
    <scope>NUCLEOTIDE SEQUENCE</scope>
    <source>
        <strain evidence="2">Sy1</strain>
    </source>
</reference>
<proteinExistence type="predicted"/>
<accession>A0ABY7AAF9</accession>
<sequence>MESTIEQRVSVEETQKGSNWWGVLGFFIPLVGLILFLVWKTTNPKSSKAAGIGALVGMILNLLLVIATAVLPAMM</sequence>
<evidence type="ECO:0000313" key="3">
    <source>
        <dbReference type="Proteomes" id="UP001163115"/>
    </source>
</evidence>
<gene>
    <name evidence="2" type="ORF">OW255_14950</name>
</gene>
<feature type="transmembrane region" description="Helical" evidence="1">
    <location>
        <begin position="51"/>
        <end position="74"/>
    </location>
</feature>
<dbReference type="RefSeq" id="WP_024838451.1">
    <property type="nucleotide sequence ID" value="NZ_CP113524.1"/>
</dbReference>
<organism evidence="2 3">
    <name type="scientific">Lacrimispora xylanolytica</name>
    <dbReference type="NCBI Taxonomy" id="29375"/>
    <lineage>
        <taxon>Bacteria</taxon>
        <taxon>Bacillati</taxon>
        <taxon>Bacillota</taxon>
        <taxon>Clostridia</taxon>
        <taxon>Lachnospirales</taxon>
        <taxon>Lachnospiraceae</taxon>
        <taxon>Lacrimispora</taxon>
    </lineage>
</organism>
<name>A0ABY7AAF9_9FIRM</name>
<protein>
    <submittedName>
        <fullName evidence="2">Uncharacterized protein</fullName>
    </submittedName>
</protein>
<dbReference type="EMBL" id="CP113524">
    <property type="protein sequence ID" value="WAJ22859.1"/>
    <property type="molecule type" value="Genomic_DNA"/>
</dbReference>
<dbReference type="Proteomes" id="UP001163115">
    <property type="component" value="Chromosome"/>
</dbReference>
<keyword evidence="1" id="KW-0472">Membrane</keyword>